<dbReference type="Gene3D" id="2.20.25.10">
    <property type="match status" value="1"/>
</dbReference>
<dbReference type="NCBIfam" id="NF008009">
    <property type="entry name" value="PRK10738.1"/>
    <property type="match status" value="1"/>
</dbReference>
<evidence type="ECO:0000313" key="1">
    <source>
        <dbReference type="EMBL" id="VFJ93044.1"/>
    </source>
</evidence>
<proteinExistence type="predicted"/>
<dbReference type="EMBL" id="CAADFF010000041">
    <property type="protein sequence ID" value="VFJ93044.1"/>
    <property type="molecule type" value="Genomic_DNA"/>
</dbReference>
<gene>
    <name evidence="1" type="ORF">BECKLFY1418B_GA0070995_104118</name>
</gene>
<dbReference type="PANTHER" id="PTHR34352:SF1">
    <property type="entry name" value="PROTEIN YHFA"/>
    <property type="match status" value="1"/>
</dbReference>
<dbReference type="Gene3D" id="3.30.300.20">
    <property type="match status" value="1"/>
</dbReference>
<dbReference type="Pfam" id="PF02566">
    <property type="entry name" value="OsmC"/>
    <property type="match status" value="1"/>
</dbReference>
<dbReference type="PANTHER" id="PTHR34352">
    <property type="entry name" value="PROTEIN YHFA"/>
    <property type="match status" value="1"/>
</dbReference>
<organism evidence="1">
    <name type="scientific">Candidatus Kentrum sp. LFY</name>
    <dbReference type="NCBI Taxonomy" id="2126342"/>
    <lineage>
        <taxon>Bacteria</taxon>
        <taxon>Pseudomonadati</taxon>
        <taxon>Pseudomonadota</taxon>
        <taxon>Gammaproteobacteria</taxon>
        <taxon>Candidatus Kentrum</taxon>
    </lineage>
</organism>
<dbReference type="SUPFAM" id="SSF82784">
    <property type="entry name" value="OsmC-like"/>
    <property type="match status" value="1"/>
</dbReference>
<name>A0A450UKL0_9GAMM</name>
<dbReference type="InterPro" id="IPR015946">
    <property type="entry name" value="KH_dom-like_a/b"/>
</dbReference>
<dbReference type="AlphaFoldDB" id="A0A450UKL0"/>
<reference evidence="1" key="1">
    <citation type="submission" date="2019-02" db="EMBL/GenBank/DDBJ databases">
        <authorList>
            <person name="Gruber-Vodicka R. H."/>
            <person name="Seah K. B. B."/>
        </authorList>
    </citation>
    <scope>NUCLEOTIDE SEQUENCE</scope>
    <source>
        <strain evidence="1">BECK_M7</strain>
    </source>
</reference>
<protein>
    <submittedName>
        <fullName evidence="1">Putative redox protein</fullName>
    </submittedName>
</protein>
<dbReference type="InterPro" id="IPR036102">
    <property type="entry name" value="OsmC/Ohrsf"/>
</dbReference>
<sequence>MKARIKWVEQATFLGESGSGHTVVMDGAPEVGGRNLGVRPMEAILLGLGGCTAFDVVSILRKARQPVDDCVVDIEAERASSPPKVFTRIHIHYRIIGQGVSEERVERAIALSTEKYCSATIMLGKAAEITHDYEVVLPAQNS</sequence>
<accession>A0A450UKL0</accession>
<dbReference type="InterPro" id="IPR003718">
    <property type="entry name" value="OsmC/Ohr_fam"/>
</dbReference>